<feature type="compositionally biased region" description="Basic and acidic residues" evidence="2">
    <location>
        <begin position="228"/>
        <end position="238"/>
    </location>
</feature>
<keyword evidence="4" id="KW-1185">Reference proteome</keyword>
<dbReference type="Proteomes" id="UP000642993">
    <property type="component" value="Unassembled WGS sequence"/>
</dbReference>
<keyword evidence="3" id="KW-0449">Lipoprotein</keyword>
<keyword evidence="1" id="KW-0732">Signal</keyword>
<sequence length="260" mass="27296">MMIRRSGTAIVVAGTLAVAGCASEDTAPSDAPPTTVAVSIPPATSTAPAPEPPEEPEAATTINDYLGEQGIGRTPLPPGSGTGPIVEFDVPEGWEPADPATYPQAHFVALGTEWFYEADPGPLPTAVLTVQRLDRVVPAEELLEHADGALRNLPEFEIALDDEDTVVGGFPSYAVSGEFRDSEHGYMAVVERTVVADIDDTTYVVQLRVSSLSRDAEAIAPTVQEIDGSLRIEPRAPEEPGAPAEVPQDGGVDETVDEGE</sequence>
<evidence type="ECO:0000256" key="2">
    <source>
        <dbReference type="SAM" id="MobiDB-lite"/>
    </source>
</evidence>
<comment type="caution">
    <text evidence="3">The sequence shown here is derived from an EMBL/GenBank/DDBJ whole genome shotgun (WGS) entry which is preliminary data.</text>
</comment>
<dbReference type="EMBL" id="JACYWE010000003">
    <property type="protein sequence ID" value="MBD8506039.1"/>
    <property type="molecule type" value="Genomic_DNA"/>
</dbReference>
<dbReference type="Pfam" id="PF10738">
    <property type="entry name" value="Lpp-LpqN"/>
    <property type="match status" value="1"/>
</dbReference>
<protein>
    <submittedName>
        <fullName evidence="3">LpqN/LpqT family lipoprotein</fullName>
    </submittedName>
</protein>
<feature type="compositionally biased region" description="Acidic residues" evidence="2">
    <location>
        <begin position="251"/>
        <end position="260"/>
    </location>
</feature>
<gene>
    <name evidence="3" type="ORF">HT102_06025</name>
</gene>
<dbReference type="PROSITE" id="PS51257">
    <property type="entry name" value="PROKAR_LIPOPROTEIN"/>
    <property type="match status" value="1"/>
</dbReference>
<feature type="region of interest" description="Disordered" evidence="2">
    <location>
        <begin position="225"/>
        <end position="260"/>
    </location>
</feature>
<reference evidence="3" key="1">
    <citation type="submission" date="2020-09" db="EMBL/GenBank/DDBJ databases">
        <title>Hoyosella lacisalsi sp. nov., a halotolerant actinobacterium isolated from soil of Lake Gudzhirganskoe.</title>
        <authorList>
            <person name="Yang Q."/>
            <person name="Guo P.Y."/>
            <person name="Liu S.W."/>
            <person name="Li F.N."/>
            <person name="Sun C.H."/>
        </authorList>
    </citation>
    <scope>NUCLEOTIDE SEQUENCE</scope>
    <source>
        <strain evidence="3">G463</strain>
    </source>
</reference>
<dbReference type="InterPro" id="IPR019674">
    <property type="entry name" value="Lipoprotein_LpqN/LpqT-like"/>
</dbReference>
<dbReference type="Gene3D" id="3.40.1000.10">
    <property type="entry name" value="Mog1/PsbP, alpha/beta/alpha sandwich"/>
    <property type="match status" value="1"/>
</dbReference>
<dbReference type="AlphaFoldDB" id="A0A927JBB3"/>
<name>A0A927JBB3_9ACTN</name>
<evidence type="ECO:0000313" key="3">
    <source>
        <dbReference type="EMBL" id="MBD8506039.1"/>
    </source>
</evidence>
<feature type="region of interest" description="Disordered" evidence="2">
    <location>
        <begin position="23"/>
        <end position="58"/>
    </location>
</feature>
<evidence type="ECO:0000313" key="4">
    <source>
        <dbReference type="Proteomes" id="UP000642993"/>
    </source>
</evidence>
<proteinExistence type="predicted"/>
<dbReference type="RefSeq" id="WP_192038521.1">
    <property type="nucleotide sequence ID" value="NZ_JACYWE010000003.1"/>
</dbReference>
<evidence type="ECO:0000256" key="1">
    <source>
        <dbReference type="ARBA" id="ARBA00022729"/>
    </source>
</evidence>
<organism evidence="3 4">
    <name type="scientific">Lolliginicoccus lacisalsi</name>
    <dbReference type="NCBI Taxonomy" id="2742202"/>
    <lineage>
        <taxon>Bacteria</taxon>
        <taxon>Bacillati</taxon>
        <taxon>Actinomycetota</taxon>
        <taxon>Actinomycetes</taxon>
        <taxon>Mycobacteriales</taxon>
        <taxon>Hoyosellaceae</taxon>
        <taxon>Lolliginicoccus</taxon>
    </lineage>
</organism>
<accession>A0A927JBB3</accession>